<sequence>MPRMTAMTLGSVAALWRYPVKSMGGESCAALHFEARGVVGDRLYAVRHPEGRFGSGKTTRRFRQMDGLLDFSARYEDDAHGAPRPVLHFPDGRTLSGDSPALDEALSDVLGQPVTLAREAAVSHFDAGPVHLLTSASLRSLGAALPGVDVDARRFRPNLVIQCEVPDLAELGWMGRTLRLGDAVRLTISAATERCGMVVAAQDGLAKEAGVLRHLAQVADMKFGVYAQVRGPGRVRVGDPVSLEP</sequence>
<dbReference type="Pfam" id="PF03473">
    <property type="entry name" value="MOSC"/>
    <property type="match status" value="1"/>
</dbReference>
<organism evidence="2 3">
    <name type="scientific">Roseateles subflavus</name>
    <dbReference type="NCBI Taxonomy" id="3053353"/>
    <lineage>
        <taxon>Bacteria</taxon>
        <taxon>Pseudomonadati</taxon>
        <taxon>Pseudomonadota</taxon>
        <taxon>Betaproteobacteria</taxon>
        <taxon>Burkholderiales</taxon>
        <taxon>Sphaerotilaceae</taxon>
        <taxon>Roseateles</taxon>
    </lineage>
</organism>
<dbReference type="PANTHER" id="PTHR36930:SF1">
    <property type="entry name" value="MOSC DOMAIN-CONTAINING PROTEIN"/>
    <property type="match status" value="1"/>
</dbReference>
<feature type="domain" description="MOSC" evidence="1">
    <location>
        <begin position="99"/>
        <end position="244"/>
    </location>
</feature>
<evidence type="ECO:0000313" key="3">
    <source>
        <dbReference type="Proteomes" id="UP001238603"/>
    </source>
</evidence>
<dbReference type="InterPro" id="IPR005302">
    <property type="entry name" value="MoCF_Sase_C"/>
</dbReference>
<dbReference type="InterPro" id="IPR052716">
    <property type="entry name" value="MOSC_domain"/>
</dbReference>
<dbReference type="InterPro" id="IPR011037">
    <property type="entry name" value="Pyrv_Knase-like_insert_dom_sf"/>
</dbReference>
<keyword evidence="3" id="KW-1185">Reference proteome</keyword>
<dbReference type="Gene3D" id="2.40.33.20">
    <property type="entry name" value="PK beta-barrel domain-like"/>
    <property type="match status" value="1"/>
</dbReference>
<gene>
    <name evidence="2" type="ORF">QRD43_18250</name>
</gene>
<evidence type="ECO:0000259" key="1">
    <source>
        <dbReference type="PROSITE" id="PS51340"/>
    </source>
</evidence>
<reference evidence="2 3" key="1">
    <citation type="submission" date="2023-06" db="EMBL/GenBank/DDBJ databases">
        <title>Pelomonas sp. APW6 16S ribosomal RNA gene genome sequencing and assembly.</title>
        <authorList>
            <person name="Woo H."/>
        </authorList>
    </citation>
    <scope>NUCLEOTIDE SEQUENCE [LARGE SCALE GENOMIC DNA]</scope>
    <source>
        <strain evidence="2 3">APW6</strain>
    </source>
</reference>
<dbReference type="PANTHER" id="PTHR36930">
    <property type="entry name" value="METAL-SULFUR CLUSTER BIOSYNTHESIS PROTEINS YUAD-RELATED"/>
    <property type="match status" value="1"/>
</dbReference>
<evidence type="ECO:0000313" key="2">
    <source>
        <dbReference type="EMBL" id="MDL5033858.1"/>
    </source>
</evidence>
<proteinExistence type="predicted"/>
<dbReference type="PROSITE" id="PS51340">
    <property type="entry name" value="MOSC"/>
    <property type="match status" value="1"/>
</dbReference>
<name>A0ABT7LLZ3_9BURK</name>
<dbReference type="Pfam" id="PF03476">
    <property type="entry name" value="MOSC_N"/>
    <property type="match status" value="1"/>
</dbReference>
<dbReference type="Proteomes" id="UP001238603">
    <property type="component" value="Unassembled WGS sequence"/>
</dbReference>
<dbReference type="RefSeq" id="WP_285983932.1">
    <property type="nucleotide sequence ID" value="NZ_JASVDS010000005.1"/>
</dbReference>
<protein>
    <submittedName>
        <fullName evidence="2">MOSC domain-containing protein</fullName>
    </submittedName>
</protein>
<comment type="caution">
    <text evidence="2">The sequence shown here is derived from an EMBL/GenBank/DDBJ whole genome shotgun (WGS) entry which is preliminary data.</text>
</comment>
<dbReference type="EMBL" id="JASVDS010000005">
    <property type="protein sequence ID" value="MDL5033858.1"/>
    <property type="molecule type" value="Genomic_DNA"/>
</dbReference>
<accession>A0ABT7LLZ3</accession>
<dbReference type="InterPro" id="IPR005303">
    <property type="entry name" value="MOCOS_middle"/>
</dbReference>
<dbReference type="SUPFAM" id="SSF50800">
    <property type="entry name" value="PK beta-barrel domain-like"/>
    <property type="match status" value="1"/>
</dbReference>